<evidence type="ECO:0000256" key="2">
    <source>
        <dbReference type="ARBA" id="ARBA00005690"/>
    </source>
</evidence>
<dbReference type="InterPro" id="IPR004591">
    <property type="entry name" value="Rfa1"/>
</dbReference>
<name>A0A7S3ELX7_9RHOD</name>
<dbReference type="GO" id="GO:0006310">
    <property type="term" value="P:DNA recombination"/>
    <property type="evidence" value="ECO:0007669"/>
    <property type="project" value="InterPro"/>
</dbReference>
<dbReference type="Pfam" id="PF16900">
    <property type="entry name" value="REPA_OB_2"/>
    <property type="match status" value="1"/>
</dbReference>
<keyword evidence="8 9" id="KW-0539">Nucleus</keyword>
<keyword evidence="7 9" id="KW-0238">DNA-binding</keyword>
<dbReference type="Pfam" id="PF01336">
    <property type="entry name" value="tRNA_anti-codon"/>
    <property type="match status" value="1"/>
</dbReference>
<dbReference type="InterPro" id="IPR007199">
    <property type="entry name" value="Rep_factor-A_N"/>
</dbReference>
<reference evidence="14" key="1">
    <citation type="submission" date="2021-01" db="EMBL/GenBank/DDBJ databases">
        <authorList>
            <person name="Corre E."/>
            <person name="Pelletier E."/>
            <person name="Niang G."/>
            <person name="Scheremetjew M."/>
            <person name="Finn R."/>
            <person name="Kale V."/>
            <person name="Holt S."/>
            <person name="Cochrane G."/>
            <person name="Meng A."/>
            <person name="Brown T."/>
            <person name="Cohen L."/>
        </authorList>
    </citation>
    <scope>NUCLEOTIDE SEQUENCE</scope>
    <source>
        <strain evidence="14">CCMP 769</strain>
    </source>
</reference>
<dbReference type="CDD" id="cd04476">
    <property type="entry name" value="RPA1_DBD_C"/>
    <property type="match status" value="1"/>
</dbReference>
<keyword evidence="6 9" id="KW-0862">Zinc</keyword>
<evidence type="ECO:0000256" key="7">
    <source>
        <dbReference type="ARBA" id="ARBA00023125"/>
    </source>
</evidence>
<dbReference type="FunFam" id="2.40.50.140:FF:000090">
    <property type="entry name" value="Replication protein A subunit"/>
    <property type="match status" value="1"/>
</dbReference>
<dbReference type="InterPro" id="IPR013955">
    <property type="entry name" value="Rep_factor-A_C"/>
</dbReference>
<comment type="subcellular location">
    <subcellularLocation>
        <location evidence="1 9">Nucleus</location>
    </subcellularLocation>
</comment>
<feature type="domain" description="Replication factor-A protein 1 N-terminal" evidence="11">
    <location>
        <begin position="8"/>
        <end position="102"/>
    </location>
</feature>
<keyword evidence="3 9" id="KW-0235">DNA replication</keyword>
<dbReference type="GO" id="GO:0006260">
    <property type="term" value="P:DNA replication"/>
    <property type="evidence" value="ECO:0007669"/>
    <property type="project" value="UniProtKB-KW"/>
</dbReference>
<dbReference type="AlphaFoldDB" id="A0A7S3ELX7"/>
<evidence type="ECO:0000256" key="8">
    <source>
        <dbReference type="ARBA" id="ARBA00023242"/>
    </source>
</evidence>
<dbReference type="EMBL" id="HBHW01037734">
    <property type="protein sequence ID" value="CAE0060947.1"/>
    <property type="molecule type" value="Transcribed_RNA"/>
</dbReference>
<dbReference type="InterPro" id="IPR047192">
    <property type="entry name" value="Euk_RPA1_DBD_C"/>
</dbReference>
<dbReference type="SUPFAM" id="SSF50249">
    <property type="entry name" value="Nucleic acid-binding proteins"/>
    <property type="match status" value="4"/>
</dbReference>
<dbReference type="GO" id="GO:0003677">
    <property type="term" value="F:DNA binding"/>
    <property type="evidence" value="ECO:0007669"/>
    <property type="project" value="UniProtKB-KW"/>
</dbReference>
<evidence type="ECO:0000259" key="10">
    <source>
        <dbReference type="Pfam" id="PF01336"/>
    </source>
</evidence>
<dbReference type="CDD" id="cd04474">
    <property type="entry name" value="RPA1_DBD_A"/>
    <property type="match status" value="1"/>
</dbReference>
<dbReference type="InterPro" id="IPR004365">
    <property type="entry name" value="NA-bd_OB_tRNA"/>
</dbReference>
<feature type="domain" description="OB" evidence="10">
    <location>
        <begin position="212"/>
        <end position="294"/>
    </location>
</feature>
<evidence type="ECO:0000256" key="5">
    <source>
        <dbReference type="ARBA" id="ARBA00022771"/>
    </source>
</evidence>
<dbReference type="PANTHER" id="PTHR47165:SF4">
    <property type="entry name" value="OS03G0429900 PROTEIN"/>
    <property type="match status" value="1"/>
</dbReference>
<dbReference type="FunFam" id="2.40.50.140:FF:000041">
    <property type="entry name" value="Replication protein A subunit"/>
    <property type="match status" value="1"/>
</dbReference>
<evidence type="ECO:0000256" key="6">
    <source>
        <dbReference type="ARBA" id="ARBA00022833"/>
    </source>
</evidence>
<dbReference type="Pfam" id="PF08646">
    <property type="entry name" value="Rep_fac-A_C"/>
    <property type="match status" value="1"/>
</dbReference>
<dbReference type="InterPro" id="IPR031657">
    <property type="entry name" value="REPA_OB_2"/>
</dbReference>
<organism evidence="14">
    <name type="scientific">Rhodosorus marinus</name>
    <dbReference type="NCBI Taxonomy" id="101924"/>
    <lineage>
        <taxon>Eukaryota</taxon>
        <taxon>Rhodophyta</taxon>
        <taxon>Stylonematophyceae</taxon>
        <taxon>Stylonematales</taxon>
        <taxon>Stylonemataceae</taxon>
        <taxon>Rhodosorus</taxon>
    </lineage>
</organism>
<dbReference type="GO" id="GO:0005634">
    <property type="term" value="C:nucleus"/>
    <property type="evidence" value="ECO:0007669"/>
    <property type="project" value="UniProtKB-SubCell"/>
</dbReference>
<evidence type="ECO:0000256" key="4">
    <source>
        <dbReference type="ARBA" id="ARBA00022723"/>
    </source>
</evidence>
<accession>A0A7S3ELX7</accession>
<dbReference type="GO" id="GO:0008270">
    <property type="term" value="F:zinc ion binding"/>
    <property type="evidence" value="ECO:0007669"/>
    <property type="project" value="UniProtKB-KW"/>
</dbReference>
<dbReference type="FunFam" id="2.40.50.140:FF:000064">
    <property type="entry name" value="Replication protein A subunit"/>
    <property type="match status" value="1"/>
</dbReference>
<evidence type="ECO:0000256" key="3">
    <source>
        <dbReference type="ARBA" id="ARBA00022705"/>
    </source>
</evidence>
<keyword evidence="4 9" id="KW-0479">Metal-binding</keyword>
<evidence type="ECO:0000256" key="9">
    <source>
        <dbReference type="RuleBase" id="RU364130"/>
    </source>
</evidence>
<feature type="domain" description="Replication protein A OB" evidence="13">
    <location>
        <begin position="320"/>
        <end position="417"/>
    </location>
</feature>
<evidence type="ECO:0000259" key="13">
    <source>
        <dbReference type="Pfam" id="PF16900"/>
    </source>
</evidence>
<dbReference type="FunFam" id="2.40.50.140:FF:000117">
    <property type="entry name" value="Replication protein A subunit"/>
    <property type="match status" value="1"/>
</dbReference>
<dbReference type="CDD" id="cd04475">
    <property type="entry name" value="RPA1_DBD_B"/>
    <property type="match status" value="1"/>
</dbReference>
<keyword evidence="5 9" id="KW-0863">Zinc-finger</keyword>
<protein>
    <recommendedName>
        <fullName evidence="9">Replication protein A subunit</fullName>
    </recommendedName>
</protein>
<dbReference type="PANTHER" id="PTHR47165">
    <property type="entry name" value="OS03G0429900 PROTEIN"/>
    <property type="match status" value="1"/>
</dbReference>
<evidence type="ECO:0000259" key="12">
    <source>
        <dbReference type="Pfam" id="PF08646"/>
    </source>
</evidence>
<sequence>MVGWSGSLTPNGVTKMANGDTMITPIVQVIELKKVANSMNSDRWKLQVSDGHFYINSMIASQLTHVVTSGKLHNMGIIQIKEFIANTVHGRRVLVIVNLEILAGPQVSKIGAPVAVNAAPGSGEFTPGVSLPASNTTPSLGGSGMSGATPTSFGLNSVENMGDLRNSMMTDSEPWKPKANGAIAHMGHNTTGINGQVQFFPITGINPYQNKWTIKGRVINKSALRKYQNARGEGQVLSFDLADESGSIKIASFNDVASRMNDLIQLGKVFSVTKGSVKQANPKFNRCSSEYEMMLGNESVVTPITDDGTVGQLKFEFVKIKDLESKEVNSFVDMIGIVKEVSEVAELTSRTTGEPLYKRAVTIVDDSERTIVISLWGDFANDVVQSEAGNPVLLAKGLRRGDYMGISLDSGRSSFFELNPDLKEAHALRGWYDAKGQTIDAKSVAGNGAGGNDSERKTLQEMNDNNLAHLQNQPGGISFTSRITVGLIRKDKSLWYNACPETNRKVTPTATGRWRCETTDKEYDHCNYRYVMNVNVMDESTSQFVSVFDEAAQQVLGKTAEEMNTLKETNEDEYERVVDLPLFKQFVAKIRVKQETWQEEQRIKYQVVRANPVDYAAESKVILSELKEYGY</sequence>
<dbReference type="Pfam" id="PF04057">
    <property type="entry name" value="Rep-A_N"/>
    <property type="match status" value="1"/>
</dbReference>
<dbReference type="NCBIfam" id="TIGR00617">
    <property type="entry name" value="rpa1"/>
    <property type="match status" value="1"/>
</dbReference>
<comment type="similarity">
    <text evidence="2 9">Belongs to the replication factor A protein 1 family.</text>
</comment>
<evidence type="ECO:0000259" key="11">
    <source>
        <dbReference type="Pfam" id="PF04057"/>
    </source>
</evidence>
<dbReference type="GO" id="GO:0006281">
    <property type="term" value="P:DNA repair"/>
    <property type="evidence" value="ECO:0007669"/>
    <property type="project" value="InterPro"/>
</dbReference>
<feature type="domain" description="Replication factor A C-terminal" evidence="12">
    <location>
        <begin position="479"/>
        <end position="621"/>
    </location>
</feature>
<dbReference type="InterPro" id="IPR012340">
    <property type="entry name" value="NA-bd_OB-fold"/>
</dbReference>
<dbReference type="Gene3D" id="2.40.50.140">
    <property type="entry name" value="Nucleic acid-binding proteins"/>
    <property type="match status" value="4"/>
</dbReference>
<evidence type="ECO:0000256" key="1">
    <source>
        <dbReference type="ARBA" id="ARBA00004123"/>
    </source>
</evidence>
<evidence type="ECO:0000313" key="14">
    <source>
        <dbReference type="EMBL" id="CAE0060947.1"/>
    </source>
</evidence>
<proteinExistence type="inferred from homology"/>
<gene>
    <name evidence="14" type="ORF">RMAR00112_LOCUS29013</name>
</gene>